<comment type="similarity">
    <text evidence="2">Belongs to the SusD family.</text>
</comment>
<dbReference type="Proteomes" id="UP000095606">
    <property type="component" value="Unassembled WGS sequence"/>
</dbReference>
<gene>
    <name evidence="8" type="ORF">ERS852461_02447</name>
</gene>
<dbReference type="InterPro" id="IPR033985">
    <property type="entry name" value="SusD-like_N"/>
</dbReference>
<evidence type="ECO:0000256" key="4">
    <source>
        <dbReference type="ARBA" id="ARBA00023136"/>
    </source>
</evidence>
<evidence type="ECO:0000313" key="9">
    <source>
        <dbReference type="Proteomes" id="UP000095606"/>
    </source>
</evidence>
<dbReference type="Pfam" id="PF07980">
    <property type="entry name" value="SusD_RagB"/>
    <property type="match status" value="1"/>
</dbReference>
<evidence type="ECO:0000259" key="6">
    <source>
        <dbReference type="Pfam" id="PF07980"/>
    </source>
</evidence>
<keyword evidence="3" id="KW-0732">Signal</keyword>
<feature type="domain" description="SusD-like N-terminal" evidence="7">
    <location>
        <begin position="22"/>
        <end position="218"/>
    </location>
</feature>
<organism evidence="8 9">
    <name type="scientific">Bacteroides faecis</name>
    <dbReference type="NCBI Taxonomy" id="674529"/>
    <lineage>
        <taxon>Bacteria</taxon>
        <taxon>Pseudomonadati</taxon>
        <taxon>Bacteroidota</taxon>
        <taxon>Bacteroidia</taxon>
        <taxon>Bacteroidales</taxon>
        <taxon>Bacteroidaceae</taxon>
        <taxon>Bacteroides</taxon>
    </lineage>
</organism>
<comment type="subcellular location">
    <subcellularLocation>
        <location evidence="1">Cell outer membrane</location>
    </subcellularLocation>
</comment>
<evidence type="ECO:0000313" key="8">
    <source>
        <dbReference type="EMBL" id="CUP37192.1"/>
    </source>
</evidence>
<dbReference type="InterPro" id="IPR012944">
    <property type="entry name" value="SusD_RagB_dom"/>
</dbReference>
<evidence type="ECO:0000256" key="5">
    <source>
        <dbReference type="ARBA" id="ARBA00023237"/>
    </source>
</evidence>
<protein>
    <submittedName>
        <fullName evidence="8">RagB/SusD domain protein</fullName>
    </submittedName>
</protein>
<dbReference type="GeneID" id="69587688"/>
<dbReference type="GO" id="GO:0009279">
    <property type="term" value="C:cell outer membrane"/>
    <property type="evidence" value="ECO:0007669"/>
    <property type="project" value="UniProtKB-SubCell"/>
</dbReference>
<evidence type="ECO:0000256" key="2">
    <source>
        <dbReference type="ARBA" id="ARBA00006275"/>
    </source>
</evidence>
<sequence>MKVLKKTALLLIALITYTSCNYLDIVPDEMDREENAFEDPNAALRYIYSCYSYLPQENQSGAIDMLTSDEIVTPFENEVFAIFLWGNYTSTSPVISYWNTLYSGLRQCHIFLKNVDKVPGLSTQLRNDYAAQAKFLIGYYHYLLIRCYGPIILIKGDESISTLPENYAARSPLDECIEYACQMLDEAVTDLPTVRPTIYEYGLATSVAAKAVKAKMLLYAASPLFNGNTEFYANFKNKDNQVLMPLEYDLKKWDNARTAMEEAIIAAKDAGHDLYMTDNYNSNLNPYPEDPIQHRLRYTMLDRGNKEILLAETRPEGLYDLQNKTMPNGYYAWNGIAPTWTMLNRFYTKNGLPYDEDPSFKDNNKLEIVTVDASRSVQAKPGQRTILFNLDREPRYYAWVAFQGGYYELMSATNNGSYTPDKGYENGRLICDFVVGGNCSRGESMQSLRANNYSPSGYLSKKGIDPTNAVGGSRTYPNSYPWPVIRLADLYLGYAEACVETNDLDNAKIYLNKVRTRAGIPTVEDSWKNVATLDQNKLRQIVRQERLIEFFLEKQNFWDLRRWKIAEEYYGTKVKGLNVNATTIENFAQVVTLDFERNFQSPMNYLMPIPIDELNKNENLVNNPGY</sequence>
<evidence type="ECO:0000259" key="7">
    <source>
        <dbReference type="Pfam" id="PF14322"/>
    </source>
</evidence>
<accession>A0A174MLA3</accession>
<reference evidence="8 9" key="1">
    <citation type="submission" date="2015-09" db="EMBL/GenBank/DDBJ databases">
        <authorList>
            <consortium name="Pathogen Informatics"/>
        </authorList>
    </citation>
    <scope>NUCLEOTIDE SEQUENCE [LARGE SCALE GENOMIC DNA]</scope>
    <source>
        <strain evidence="8 9">2789STDY5834846</strain>
    </source>
</reference>
<name>A0A3E5GDD5_9BACE</name>
<dbReference type="Pfam" id="PF14322">
    <property type="entry name" value="SusD-like_3"/>
    <property type="match status" value="1"/>
</dbReference>
<keyword evidence="4" id="KW-0472">Membrane</keyword>
<accession>A0A3E5GDD5</accession>
<feature type="domain" description="RagB/SusD" evidence="6">
    <location>
        <begin position="321"/>
        <end position="626"/>
    </location>
</feature>
<dbReference type="SUPFAM" id="SSF48452">
    <property type="entry name" value="TPR-like"/>
    <property type="match status" value="1"/>
</dbReference>
<evidence type="ECO:0000256" key="1">
    <source>
        <dbReference type="ARBA" id="ARBA00004442"/>
    </source>
</evidence>
<evidence type="ECO:0000256" key="3">
    <source>
        <dbReference type="ARBA" id="ARBA00022729"/>
    </source>
</evidence>
<proteinExistence type="inferred from homology"/>
<dbReference type="EMBL" id="CZAE01000010">
    <property type="protein sequence ID" value="CUP37192.1"/>
    <property type="molecule type" value="Genomic_DNA"/>
</dbReference>
<keyword evidence="5" id="KW-0998">Cell outer membrane</keyword>
<dbReference type="Gene3D" id="1.25.40.390">
    <property type="match status" value="1"/>
</dbReference>
<dbReference type="AlphaFoldDB" id="A0A3E5GDD5"/>
<dbReference type="RefSeq" id="WP_055269586.1">
    <property type="nucleotide sequence ID" value="NZ_CABMFH010000010.1"/>
</dbReference>
<dbReference type="InterPro" id="IPR011990">
    <property type="entry name" value="TPR-like_helical_dom_sf"/>
</dbReference>